<sequence length="295" mass="30776">MKVKMDWVAKALAVTWLSVLPFAHSAAVKVATPVELKYTGYTATSADGGAGKFGSGLESTFGAGYLTSIAREGNPADIFWQQGMNNEMISFMIYGIADASNISGGTQGQKLFNVGCTNAAFGCDGKIHLDFYLDKAVGGTNPGFAGTDGLKASDRTAFNRFGAMTDGVLLMSLTFDVGIVTEDDPTTAFDERTATFFQDVSNITLPATGSGRFFASCVAGILCPTFDTNGQNKGLSDFHAVNTLTAVDPNSGEGKNGWGGRNADPIASAMLLPEPGSVMLMVLGLAGAGLALRRR</sequence>
<keyword evidence="5" id="KW-1185">Reference proteome</keyword>
<evidence type="ECO:0000256" key="2">
    <source>
        <dbReference type="SAM" id="SignalP"/>
    </source>
</evidence>
<keyword evidence="1" id="KW-1133">Transmembrane helix</keyword>
<keyword evidence="1" id="KW-0812">Transmembrane</keyword>
<dbReference type="InterPro" id="IPR013424">
    <property type="entry name" value="Ice-binding_C"/>
</dbReference>
<name>A0A840ME88_9PROT</name>
<dbReference type="Proteomes" id="UP000575898">
    <property type="component" value="Unassembled WGS sequence"/>
</dbReference>
<evidence type="ECO:0000313" key="4">
    <source>
        <dbReference type="EMBL" id="MBB5017594.1"/>
    </source>
</evidence>
<evidence type="ECO:0000256" key="1">
    <source>
        <dbReference type="SAM" id="Phobius"/>
    </source>
</evidence>
<reference evidence="4 5" key="1">
    <citation type="submission" date="2020-08" db="EMBL/GenBank/DDBJ databases">
        <title>Genomic Encyclopedia of Type Strains, Phase IV (KMG-IV): sequencing the most valuable type-strain genomes for metagenomic binning, comparative biology and taxonomic classification.</title>
        <authorList>
            <person name="Goeker M."/>
        </authorList>
    </citation>
    <scope>NUCLEOTIDE SEQUENCE [LARGE SCALE GENOMIC DNA]</scope>
    <source>
        <strain evidence="4 5">DSM 27165</strain>
    </source>
</reference>
<feature type="signal peptide" evidence="2">
    <location>
        <begin position="1"/>
        <end position="26"/>
    </location>
</feature>
<dbReference type="Pfam" id="PF07589">
    <property type="entry name" value="PEP-CTERM"/>
    <property type="match status" value="1"/>
</dbReference>
<dbReference type="EMBL" id="JACHHY010000004">
    <property type="protein sequence ID" value="MBB5017594.1"/>
    <property type="molecule type" value="Genomic_DNA"/>
</dbReference>
<proteinExistence type="predicted"/>
<keyword evidence="2" id="KW-0732">Signal</keyword>
<dbReference type="RefSeq" id="WP_184035633.1">
    <property type="nucleotide sequence ID" value="NZ_JACHHY010000004.1"/>
</dbReference>
<keyword evidence="1" id="KW-0472">Membrane</keyword>
<protein>
    <recommendedName>
        <fullName evidence="3">Ice-binding protein C-terminal domain-containing protein</fullName>
    </recommendedName>
</protein>
<feature type="domain" description="Ice-binding protein C-terminal" evidence="3">
    <location>
        <begin position="273"/>
        <end position="295"/>
    </location>
</feature>
<dbReference type="NCBIfam" id="TIGR02595">
    <property type="entry name" value="PEP_CTERM"/>
    <property type="match status" value="1"/>
</dbReference>
<evidence type="ECO:0000313" key="5">
    <source>
        <dbReference type="Proteomes" id="UP000575898"/>
    </source>
</evidence>
<comment type="caution">
    <text evidence="4">The sequence shown here is derived from an EMBL/GenBank/DDBJ whole genome shotgun (WGS) entry which is preliminary data.</text>
</comment>
<accession>A0A840ME88</accession>
<gene>
    <name evidence="4" type="ORF">HNQ59_000863</name>
</gene>
<evidence type="ECO:0000259" key="3">
    <source>
        <dbReference type="Pfam" id="PF07589"/>
    </source>
</evidence>
<feature type="chain" id="PRO_5032921639" description="Ice-binding protein C-terminal domain-containing protein" evidence="2">
    <location>
        <begin position="27"/>
        <end position="295"/>
    </location>
</feature>
<feature type="transmembrane region" description="Helical" evidence="1">
    <location>
        <begin position="275"/>
        <end position="292"/>
    </location>
</feature>
<dbReference type="AlphaFoldDB" id="A0A840ME88"/>
<organism evidence="4 5">
    <name type="scientific">Chitinivorax tropicus</name>
    <dbReference type="NCBI Taxonomy" id="714531"/>
    <lineage>
        <taxon>Bacteria</taxon>
        <taxon>Pseudomonadati</taxon>
        <taxon>Pseudomonadota</taxon>
        <taxon>Betaproteobacteria</taxon>
        <taxon>Chitinivorax</taxon>
    </lineage>
</organism>